<feature type="transmembrane region" description="Helical" evidence="1">
    <location>
        <begin position="23"/>
        <end position="46"/>
    </location>
</feature>
<gene>
    <name evidence="2" type="ORF">PECUL_23A014565</name>
</gene>
<keyword evidence="1" id="KW-0812">Transmembrane</keyword>
<keyword evidence="1" id="KW-1133">Transmembrane helix</keyword>
<proteinExistence type="predicted"/>
<evidence type="ECO:0000313" key="2">
    <source>
        <dbReference type="EMBL" id="CAH2308042.1"/>
    </source>
</evidence>
<name>A0AAD1SRC5_PELCU</name>
<keyword evidence="1" id="KW-0472">Membrane</keyword>
<dbReference type="Proteomes" id="UP001295444">
    <property type="component" value="Chromosome 07"/>
</dbReference>
<organism evidence="2 3">
    <name type="scientific">Pelobates cultripes</name>
    <name type="common">Western spadefoot toad</name>
    <dbReference type="NCBI Taxonomy" id="61616"/>
    <lineage>
        <taxon>Eukaryota</taxon>
        <taxon>Metazoa</taxon>
        <taxon>Chordata</taxon>
        <taxon>Craniata</taxon>
        <taxon>Vertebrata</taxon>
        <taxon>Euteleostomi</taxon>
        <taxon>Amphibia</taxon>
        <taxon>Batrachia</taxon>
        <taxon>Anura</taxon>
        <taxon>Pelobatoidea</taxon>
        <taxon>Pelobatidae</taxon>
        <taxon>Pelobates</taxon>
    </lineage>
</organism>
<evidence type="ECO:0000313" key="3">
    <source>
        <dbReference type="Proteomes" id="UP001295444"/>
    </source>
</evidence>
<dbReference type="AlphaFoldDB" id="A0AAD1SRC5"/>
<dbReference type="EMBL" id="OW240918">
    <property type="protein sequence ID" value="CAH2308042.1"/>
    <property type="molecule type" value="Genomic_DNA"/>
</dbReference>
<accession>A0AAD1SRC5</accession>
<keyword evidence="3" id="KW-1185">Reference proteome</keyword>
<sequence length="138" mass="14735">MAALTAPAVSSSAATTTTTELAVPLPGVVFLAVSLYLIVLLFLLLLHQCLKARGCCPSCMGWQRVGELGVCDMCVSCAQSCDCRVPSVTRCMDSCCPSKKCCGDCRCPSSCPLCDFACTYQPPDCNLINCICFEIKLR</sequence>
<evidence type="ECO:0000256" key="1">
    <source>
        <dbReference type="SAM" id="Phobius"/>
    </source>
</evidence>
<reference evidence="2" key="1">
    <citation type="submission" date="2022-03" db="EMBL/GenBank/DDBJ databases">
        <authorList>
            <person name="Alioto T."/>
            <person name="Alioto T."/>
            <person name="Gomez Garrido J."/>
        </authorList>
    </citation>
    <scope>NUCLEOTIDE SEQUENCE</scope>
</reference>
<protein>
    <submittedName>
        <fullName evidence="2">Uncharacterized protein</fullName>
    </submittedName>
</protein>